<feature type="domain" description="CMP/dCMP-type deaminase" evidence="1">
    <location>
        <begin position="5"/>
        <end position="121"/>
    </location>
</feature>
<evidence type="ECO:0000313" key="3">
    <source>
        <dbReference type="Proteomes" id="UP000198852"/>
    </source>
</evidence>
<gene>
    <name evidence="2" type="ORF">SAMN05660874_04644</name>
</gene>
<dbReference type="AlphaFoldDB" id="A0A1I6U6Z2"/>
<proteinExistence type="predicted"/>
<dbReference type="RefSeq" id="WP_093421764.1">
    <property type="nucleotide sequence ID" value="NZ_FOZX01000009.1"/>
</dbReference>
<sequence>MTISDIDRDFLRRAVGLATRALESGDEPFGSVLVSPEGDVLFEDHNRVSGGDATQHPEFAIARWAAGNVAAAIRPRCTVYTSGEHCPMCSAAHAWVGLGRIVYASSSAQLGEWAAELGLPVSPVAALPIELIVPGADVDGPDPELAAEVRALHARRS</sequence>
<dbReference type="PANTHER" id="PTHR11079">
    <property type="entry name" value="CYTOSINE DEAMINASE FAMILY MEMBER"/>
    <property type="match status" value="1"/>
</dbReference>
<dbReference type="CDD" id="cd01285">
    <property type="entry name" value="nucleoside_deaminase"/>
    <property type="match status" value="1"/>
</dbReference>
<dbReference type="PANTHER" id="PTHR11079:SF179">
    <property type="entry name" value="TRNA(ADENINE(34)) DEAMINASE, CHLOROPLASTIC"/>
    <property type="match status" value="1"/>
</dbReference>
<organism evidence="2 3">
    <name type="scientific">Saccharopolyspora flava</name>
    <dbReference type="NCBI Taxonomy" id="95161"/>
    <lineage>
        <taxon>Bacteria</taxon>
        <taxon>Bacillati</taxon>
        <taxon>Actinomycetota</taxon>
        <taxon>Actinomycetes</taxon>
        <taxon>Pseudonocardiales</taxon>
        <taxon>Pseudonocardiaceae</taxon>
        <taxon>Saccharopolyspora</taxon>
    </lineage>
</organism>
<dbReference type="InterPro" id="IPR002125">
    <property type="entry name" value="CMP_dCMP_dom"/>
</dbReference>
<dbReference type="PROSITE" id="PS51747">
    <property type="entry name" value="CYT_DCMP_DEAMINASES_2"/>
    <property type="match status" value="1"/>
</dbReference>
<name>A0A1I6U6Z2_9PSEU</name>
<dbReference type="SUPFAM" id="SSF53927">
    <property type="entry name" value="Cytidine deaminase-like"/>
    <property type="match status" value="1"/>
</dbReference>
<dbReference type="InterPro" id="IPR016193">
    <property type="entry name" value="Cytidine_deaminase-like"/>
</dbReference>
<evidence type="ECO:0000259" key="1">
    <source>
        <dbReference type="PROSITE" id="PS51747"/>
    </source>
</evidence>
<keyword evidence="3" id="KW-1185">Reference proteome</keyword>
<dbReference type="EMBL" id="FOZX01000009">
    <property type="protein sequence ID" value="SFS97017.1"/>
    <property type="molecule type" value="Genomic_DNA"/>
</dbReference>
<dbReference type="Gene3D" id="3.40.140.10">
    <property type="entry name" value="Cytidine Deaminase, domain 2"/>
    <property type="match status" value="1"/>
</dbReference>
<evidence type="ECO:0000313" key="2">
    <source>
        <dbReference type="EMBL" id="SFS97017.1"/>
    </source>
</evidence>
<dbReference type="STRING" id="95161.SAMN05660874_04644"/>
<reference evidence="3" key="1">
    <citation type="submission" date="2016-10" db="EMBL/GenBank/DDBJ databases">
        <authorList>
            <person name="Varghese N."/>
            <person name="Submissions S."/>
        </authorList>
    </citation>
    <scope>NUCLEOTIDE SEQUENCE [LARGE SCALE GENOMIC DNA]</scope>
    <source>
        <strain evidence="3">DSM 44771</strain>
    </source>
</reference>
<dbReference type="OrthoDB" id="9802676at2"/>
<dbReference type="Proteomes" id="UP000198852">
    <property type="component" value="Unassembled WGS sequence"/>
</dbReference>
<accession>A0A1I6U6Z2</accession>
<dbReference type="Pfam" id="PF00383">
    <property type="entry name" value="dCMP_cyt_deam_1"/>
    <property type="match status" value="1"/>
</dbReference>
<dbReference type="GO" id="GO:0003824">
    <property type="term" value="F:catalytic activity"/>
    <property type="evidence" value="ECO:0007669"/>
    <property type="project" value="InterPro"/>
</dbReference>
<protein>
    <submittedName>
        <fullName evidence="2">tRNA(Arg) A34 adenosine deaminase TadA</fullName>
    </submittedName>
</protein>